<dbReference type="Proteomes" id="UP000799537">
    <property type="component" value="Unassembled WGS sequence"/>
</dbReference>
<dbReference type="AlphaFoldDB" id="A0A6A6CLS7"/>
<gene>
    <name evidence="2" type="ORF">M409DRAFT_22544</name>
</gene>
<dbReference type="SMART" id="SM00256">
    <property type="entry name" value="FBOX"/>
    <property type="match status" value="1"/>
</dbReference>
<dbReference type="InterPro" id="IPR001810">
    <property type="entry name" value="F-box_dom"/>
</dbReference>
<protein>
    <recommendedName>
        <fullName evidence="1">F-box domain-containing protein</fullName>
    </recommendedName>
</protein>
<name>A0A6A6CLS7_ZASCE</name>
<accession>A0A6A6CLS7</accession>
<dbReference type="SUPFAM" id="SSF81383">
    <property type="entry name" value="F-box domain"/>
    <property type="match status" value="1"/>
</dbReference>
<evidence type="ECO:0000313" key="3">
    <source>
        <dbReference type="Proteomes" id="UP000799537"/>
    </source>
</evidence>
<organism evidence="2 3">
    <name type="scientific">Zasmidium cellare ATCC 36951</name>
    <dbReference type="NCBI Taxonomy" id="1080233"/>
    <lineage>
        <taxon>Eukaryota</taxon>
        <taxon>Fungi</taxon>
        <taxon>Dikarya</taxon>
        <taxon>Ascomycota</taxon>
        <taxon>Pezizomycotina</taxon>
        <taxon>Dothideomycetes</taxon>
        <taxon>Dothideomycetidae</taxon>
        <taxon>Mycosphaerellales</taxon>
        <taxon>Mycosphaerellaceae</taxon>
        <taxon>Zasmidium</taxon>
    </lineage>
</organism>
<evidence type="ECO:0000259" key="1">
    <source>
        <dbReference type="SMART" id="SM00256"/>
    </source>
</evidence>
<dbReference type="OrthoDB" id="3250060at2759"/>
<proteinExistence type="predicted"/>
<feature type="domain" description="F-box" evidence="1">
    <location>
        <begin position="75"/>
        <end position="114"/>
    </location>
</feature>
<dbReference type="EMBL" id="ML993594">
    <property type="protein sequence ID" value="KAF2167110.1"/>
    <property type="molecule type" value="Genomic_DNA"/>
</dbReference>
<dbReference type="RefSeq" id="XP_033667999.1">
    <property type="nucleotide sequence ID" value="XM_033806377.1"/>
</dbReference>
<evidence type="ECO:0000313" key="2">
    <source>
        <dbReference type="EMBL" id="KAF2167110.1"/>
    </source>
</evidence>
<keyword evidence="3" id="KW-1185">Reference proteome</keyword>
<sequence length="312" mass="35033">MPVRPYTGLKTLAETTLSILFEDLRTLFHVNAFTAPDTMVDPESEIIDAQSTQAYSRPVITSVTTKPPVAKVLALPELLIEILDHLPFQDLFSSSRTCGGFKDTINNTKTLREKLPCETFKMILLDASNRPVINSWLLCPLISAGQTPSYDPVRDDGVEDYTTALDIATSFAAEEYFANPETWRRVYITNPPFKLANITLELRLEHPSGRTLNAAASVVVRSRDGLTLGQLVDEVMASRMVEVFRSDGPEAQMGGKYYKMLRGTSLAERIRQGEVDMRVKPRVVEGRCCVCFPRDPDRKAKPSRMEDRRIPF</sequence>
<dbReference type="GeneID" id="54559649"/>
<reference evidence="2" key="1">
    <citation type="journal article" date="2020" name="Stud. Mycol.">
        <title>101 Dothideomycetes genomes: a test case for predicting lifestyles and emergence of pathogens.</title>
        <authorList>
            <person name="Haridas S."/>
            <person name="Albert R."/>
            <person name="Binder M."/>
            <person name="Bloem J."/>
            <person name="Labutti K."/>
            <person name="Salamov A."/>
            <person name="Andreopoulos B."/>
            <person name="Baker S."/>
            <person name="Barry K."/>
            <person name="Bills G."/>
            <person name="Bluhm B."/>
            <person name="Cannon C."/>
            <person name="Castanera R."/>
            <person name="Culley D."/>
            <person name="Daum C."/>
            <person name="Ezra D."/>
            <person name="Gonzalez J."/>
            <person name="Henrissat B."/>
            <person name="Kuo A."/>
            <person name="Liang C."/>
            <person name="Lipzen A."/>
            <person name="Lutzoni F."/>
            <person name="Magnuson J."/>
            <person name="Mondo S."/>
            <person name="Nolan M."/>
            <person name="Ohm R."/>
            <person name="Pangilinan J."/>
            <person name="Park H.-J."/>
            <person name="Ramirez L."/>
            <person name="Alfaro M."/>
            <person name="Sun H."/>
            <person name="Tritt A."/>
            <person name="Yoshinaga Y."/>
            <person name="Zwiers L.-H."/>
            <person name="Turgeon B."/>
            <person name="Goodwin S."/>
            <person name="Spatafora J."/>
            <person name="Crous P."/>
            <person name="Grigoriev I."/>
        </authorList>
    </citation>
    <scope>NUCLEOTIDE SEQUENCE</scope>
    <source>
        <strain evidence="2">ATCC 36951</strain>
    </source>
</reference>
<dbReference type="InterPro" id="IPR036047">
    <property type="entry name" value="F-box-like_dom_sf"/>
</dbReference>
<dbReference type="Pfam" id="PF00646">
    <property type="entry name" value="F-box"/>
    <property type="match status" value="1"/>
</dbReference>